<name>A0A4Y7KRV6_PAPSO</name>
<reference evidence="2 3" key="1">
    <citation type="journal article" date="2018" name="Science">
        <title>The opium poppy genome and morphinan production.</title>
        <authorList>
            <person name="Guo L."/>
            <person name="Winzer T."/>
            <person name="Yang X."/>
            <person name="Li Y."/>
            <person name="Ning Z."/>
            <person name="He Z."/>
            <person name="Teodor R."/>
            <person name="Lu Y."/>
            <person name="Bowser T.A."/>
            <person name="Graham I.A."/>
            <person name="Ye K."/>
        </authorList>
    </citation>
    <scope>NUCLEOTIDE SEQUENCE [LARGE SCALE GENOMIC DNA]</scope>
    <source>
        <strain evidence="3">cv. HN1</strain>
        <tissue evidence="2">Leaves</tissue>
    </source>
</reference>
<evidence type="ECO:0000313" key="2">
    <source>
        <dbReference type="EMBL" id="RZC75090.1"/>
    </source>
</evidence>
<keyword evidence="1" id="KW-0812">Transmembrane</keyword>
<dbReference type="EMBL" id="CM010722">
    <property type="protein sequence ID" value="RZC75090.1"/>
    <property type="molecule type" value="Genomic_DNA"/>
</dbReference>
<protein>
    <submittedName>
        <fullName evidence="2">Uncharacterized protein</fullName>
    </submittedName>
</protein>
<dbReference type="Proteomes" id="UP000316621">
    <property type="component" value="Chromosome 8"/>
</dbReference>
<gene>
    <name evidence="2" type="ORF">C5167_050567</name>
</gene>
<feature type="transmembrane region" description="Helical" evidence="1">
    <location>
        <begin position="12"/>
        <end position="30"/>
    </location>
</feature>
<organism evidence="2 3">
    <name type="scientific">Papaver somniferum</name>
    <name type="common">Opium poppy</name>
    <dbReference type="NCBI Taxonomy" id="3469"/>
    <lineage>
        <taxon>Eukaryota</taxon>
        <taxon>Viridiplantae</taxon>
        <taxon>Streptophyta</taxon>
        <taxon>Embryophyta</taxon>
        <taxon>Tracheophyta</taxon>
        <taxon>Spermatophyta</taxon>
        <taxon>Magnoliopsida</taxon>
        <taxon>Ranunculales</taxon>
        <taxon>Papaveraceae</taxon>
        <taxon>Papaveroideae</taxon>
        <taxon>Papaver</taxon>
    </lineage>
</organism>
<proteinExistence type="predicted"/>
<sequence>MARRKRHHSRDERLVLVLVVVVHILGALVFDCHGRVYMEEEWNLRCNTWVMKMIAGDGGCVDSAS</sequence>
<accession>A0A4Y7KRV6</accession>
<dbReference type="AlphaFoldDB" id="A0A4Y7KRV6"/>
<evidence type="ECO:0000313" key="3">
    <source>
        <dbReference type="Proteomes" id="UP000316621"/>
    </source>
</evidence>
<evidence type="ECO:0000256" key="1">
    <source>
        <dbReference type="SAM" id="Phobius"/>
    </source>
</evidence>
<keyword evidence="1" id="KW-1133">Transmembrane helix</keyword>
<dbReference type="Gramene" id="RZC75090">
    <property type="protein sequence ID" value="RZC75090"/>
    <property type="gene ID" value="C5167_050567"/>
</dbReference>
<keyword evidence="1" id="KW-0472">Membrane</keyword>
<keyword evidence="3" id="KW-1185">Reference proteome</keyword>